<proteinExistence type="predicted"/>
<sequence>MTHHNQMIKPIDEIRKAITSLVQSLHKFLIGHDDQGLPYFKDKETEKEIEETKKEIEETYECLGIKIYKDEIDKDEIDEIYKPDEIDTEAVTSSFDDLFDPKAEGPQGDFDKLEKNLKELHKKAGNPDVLDFNKISLILKLIREIKLSSALKSIPTTDLNQFKLYEEDRLNTGNGLTFYNSADDSEENYYVYDGDDKKNSFVFMSISSSGRLEINDTERTAPRTPILLYTILLICRRNEPIRQGKWLVSNIADPKNRLSYVKYHMLLKGYYLNKLAPSIINKHPNIEKILDSSKDYAQFHELFEIMSEINSRKTVLDKFMSCYHALENYMLRTKIVAIISNNDGHLFGVRQFKHLGLQVEEKELKDLNELFKISSNRIVNGENQDLKNSIKEKWESFWSRVPRGYKRAYEDAINELIKKISPDGKGFTINFNTFNGFYDNLPKIIYRMRCSIVHNKATEYHLSSREMADPIKKEFIEGLCIPCMEMLAFGLPASTQGQGKRDKHPLKYTKRSIPLY</sequence>
<comment type="caution">
    <text evidence="1">The sequence shown here is derived from an EMBL/GenBank/DDBJ whole genome shotgun (WGS) entry which is preliminary data.</text>
</comment>
<gene>
    <name evidence="1" type="ORF">CPA56_00885</name>
</gene>
<evidence type="ECO:0000313" key="2">
    <source>
        <dbReference type="Proteomes" id="UP000765338"/>
    </source>
</evidence>
<dbReference type="EMBL" id="PDLY01000001">
    <property type="protein sequence ID" value="MBA5726553.1"/>
    <property type="molecule type" value="Genomic_DNA"/>
</dbReference>
<name>A0ABR5ZQH9_9PROT</name>
<evidence type="ECO:0008006" key="3">
    <source>
        <dbReference type="Google" id="ProtNLM"/>
    </source>
</evidence>
<dbReference type="RefSeq" id="WP_182040171.1">
    <property type="nucleotide sequence ID" value="NZ_PDLY01000001.1"/>
</dbReference>
<protein>
    <recommendedName>
        <fullName evidence="3">Apea-like HEPN domain-containing protein</fullName>
    </recommendedName>
</protein>
<organism evidence="1 2">
    <name type="scientific">Bombella mellum</name>
    <dbReference type="NCBI Taxonomy" id="2039288"/>
    <lineage>
        <taxon>Bacteria</taxon>
        <taxon>Pseudomonadati</taxon>
        <taxon>Pseudomonadota</taxon>
        <taxon>Alphaproteobacteria</taxon>
        <taxon>Acetobacterales</taxon>
        <taxon>Acetobacteraceae</taxon>
        <taxon>Bombella</taxon>
    </lineage>
</organism>
<dbReference type="Proteomes" id="UP000765338">
    <property type="component" value="Unassembled WGS sequence"/>
</dbReference>
<keyword evidence="2" id="KW-1185">Reference proteome</keyword>
<evidence type="ECO:0000313" key="1">
    <source>
        <dbReference type="EMBL" id="MBA5726553.1"/>
    </source>
</evidence>
<reference evidence="1 2" key="1">
    <citation type="submission" date="2017-10" db="EMBL/GenBank/DDBJ databases">
        <authorList>
            <person name="Jakob F."/>
        </authorList>
    </citation>
    <scope>NUCLEOTIDE SEQUENCE [LARGE SCALE GENOMIC DNA]</scope>
    <source>
        <strain evidence="1 2">TMW 2.1889</strain>
    </source>
</reference>
<accession>A0ABR5ZQH9</accession>